<keyword evidence="4 5" id="KW-0539">Nucleus</keyword>
<dbReference type="EMBL" id="CAJEWN010000006">
    <property type="protein sequence ID" value="CAD2127808.1"/>
    <property type="molecule type" value="Genomic_DNA"/>
</dbReference>
<evidence type="ECO:0000256" key="2">
    <source>
        <dbReference type="ARBA" id="ARBA00023125"/>
    </source>
</evidence>
<accession>A0A6V7TME9</accession>
<dbReference type="SUPFAM" id="SSF47413">
    <property type="entry name" value="lambda repressor-like DNA-binding domains"/>
    <property type="match status" value="1"/>
</dbReference>
<dbReference type="InterPro" id="IPR009057">
    <property type="entry name" value="Homeodomain-like_sf"/>
</dbReference>
<evidence type="ECO:0000256" key="5">
    <source>
        <dbReference type="PROSITE-ProRule" id="PRU00108"/>
    </source>
</evidence>
<comment type="similarity">
    <text evidence="7">Belongs to the POU transcription factor family.</text>
</comment>
<evidence type="ECO:0000256" key="7">
    <source>
        <dbReference type="RuleBase" id="RU361194"/>
    </source>
</evidence>
<feature type="compositionally biased region" description="Low complexity" evidence="8">
    <location>
        <begin position="673"/>
        <end position="685"/>
    </location>
</feature>
<dbReference type="FunFam" id="1.10.260.40:FF:000001">
    <property type="entry name" value="POU domain protein"/>
    <property type="match status" value="1"/>
</dbReference>
<dbReference type="Pfam" id="PF00046">
    <property type="entry name" value="Homeodomain"/>
    <property type="match status" value="1"/>
</dbReference>
<dbReference type="PROSITE" id="PS51179">
    <property type="entry name" value="POU_3"/>
    <property type="match status" value="1"/>
</dbReference>
<feature type="compositionally biased region" description="Basic and acidic residues" evidence="8">
    <location>
        <begin position="426"/>
        <end position="440"/>
    </location>
</feature>
<evidence type="ECO:0000256" key="1">
    <source>
        <dbReference type="ARBA" id="ARBA00004123"/>
    </source>
</evidence>
<dbReference type="PRINTS" id="PR00028">
    <property type="entry name" value="POUDOMAIN"/>
</dbReference>
<dbReference type="AlphaFoldDB" id="A0A6V7TME9"/>
<evidence type="ECO:0000313" key="11">
    <source>
        <dbReference type="EMBL" id="CAD2127808.1"/>
    </source>
</evidence>
<comment type="caution">
    <text evidence="11">The sequence shown here is derived from an EMBL/GenBank/DDBJ whole genome shotgun (WGS) entry which is preliminary data.</text>
</comment>
<feature type="compositionally biased region" description="Low complexity" evidence="8">
    <location>
        <begin position="404"/>
        <end position="422"/>
    </location>
</feature>
<dbReference type="SMART" id="SM00389">
    <property type="entry name" value="HOX"/>
    <property type="match status" value="1"/>
</dbReference>
<dbReference type="PROSITE" id="PS00465">
    <property type="entry name" value="POU_2"/>
    <property type="match status" value="1"/>
</dbReference>
<dbReference type="InterPro" id="IPR000327">
    <property type="entry name" value="POU_dom"/>
</dbReference>
<reference evidence="11 12" key="1">
    <citation type="submission" date="2020-08" db="EMBL/GenBank/DDBJ databases">
        <authorList>
            <person name="Koutsovoulos G."/>
            <person name="Danchin GJ E."/>
        </authorList>
    </citation>
    <scope>NUCLEOTIDE SEQUENCE [LARGE SCALE GENOMIC DNA]</scope>
</reference>
<dbReference type="SMART" id="SM00352">
    <property type="entry name" value="POU"/>
    <property type="match status" value="1"/>
</dbReference>
<dbReference type="Gene3D" id="1.10.10.60">
    <property type="entry name" value="Homeodomain-like"/>
    <property type="match status" value="1"/>
</dbReference>
<feature type="domain" description="Homeobox" evidence="9">
    <location>
        <begin position="594"/>
        <end position="660"/>
    </location>
</feature>
<name>A0A6V7TME9_MELEN</name>
<keyword evidence="3 5" id="KW-0371">Homeobox</keyword>
<dbReference type="CDD" id="cd00086">
    <property type="entry name" value="homeodomain"/>
    <property type="match status" value="1"/>
</dbReference>
<dbReference type="InterPro" id="IPR017970">
    <property type="entry name" value="Homeobox_CS"/>
</dbReference>
<evidence type="ECO:0000259" key="9">
    <source>
        <dbReference type="PROSITE" id="PS50071"/>
    </source>
</evidence>
<feature type="region of interest" description="Disordered" evidence="8">
    <location>
        <begin position="574"/>
        <end position="601"/>
    </location>
</feature>
<dbReference type="Gene3D" id="1.10.260.40">
    <property type="entry name" value="lambda repressor-like DNA-binding domains"/>
    <property type="match status" value="1"/>
</dbReference>
<dbReference type="GO" id="GO:0030154">
    <property type="term" value="P:cell differentiation"/>
    <property type="evidence" value="ECO:0007669"/>
    <property type="project" value="UniProtKB-ARBA"/>
</dbReference>
<dbReference type="InterPro" id="IPR010982">
    <property type="entry name" value="Lambda_DNA-bd_dom_sf"/>
</dbReference>
<dbReference type="InterPro" id="IPR001356">
    <property type="entry name" value="HD"/>
</dbReference>
<gene>
    <name evidence="11" type="ORF">MENT_LOCUS2029</name>
</gene>
<sequence>MNNNKNANNGKEVGGAKTSLTNIQANIQNTTNIPTNISTNIQTSKTFPTLSTTTTTFPQTFPSIPVIQQTTNTQTLPTCLDYQKHEQQQELQQVKHELFSSERNVVNNNNITSLTSIDYNTTLVRHTDPSSSQTNTQTPVIIRCPTNDNNDNNIYSNQLNSFDYFNHQWMPHIGICPSMSSPPYWWLDPQQQMAAAAVSHPHQPFLFATEWATNPSCSNNDPAYQAAVSAYQAAAQLISNPNELENPYQSAFGGINILQQPPTLINQFPFSNEEQLQQWADGVISSYNSNGSDNIQLSRTNTELNETQPYTQQQQHQLPTQIIAPPHLSSSSSPSPFLTTTPSTVIVERNEALKLQQAIIKSSSSNPSSINSSTFVSTYSNTPTITVETSSQFGLQPITDEKQQQQTSSSSSTLSIPNSSTTPNERAPDENKIQKQQKEEREEEDIIQQQQQINNRIIGFSPLNNNGELGPDEQFPSEELTQYLDGFAKLFKQKRIKMGYTQADVGQQLGTYYGQVFSQTTICRFEALQLSVKNMCKLRPLLQNWLERASDLGPPEYAGGGCSYDYDSKPSTSFGVSGGGANPPSSSSGSSSSSRRRKKRTSIETHIKTRLEHFFQQVQRQVGGAKPSAQEISDIASQMNLEKEVVRVWFCNRRQKEKRMTPQQQMFDDDSESSSNNNPITTTLPLNNQNIDINNPNNYLQHYMIQQQQSFNSNTQQQQILVLEAEDENNINLRKNETNTTTNTTNCLPSQQTFENLQQQTSNNNFFF</sequence>
<dbReference type="PANTHER" id="PTHR11636">
    <property type="entry name" value="POU DOMAIN"/>
    <property type="match status" value="1"/>
</dbReference>
<dbReference type="SUPFAM" id="SSF46689">
    <property type="entry name" value="Homeodomain-like"/>
    <property type="match status" value="1"/>
</dbReference>
<feature type="domain" description="POU-specific" evidence="10">
    <location>
        <begin position="476"/>
        <end position="550"/>
    </location>
</feature>
<proteinExistence type="inferred from homology"/>
<evidence type="ECO:0000259" key="10">
    <source>
        <dbReference type="PROSITE" id="PS51179"/>
    </source>
</evidence>
<dbReference type="Proteomes" id="UP000580250">
    <property type="component" value="Unassembled WGS sequence"/>
</dbReference>
<dbReference type="PROSITE" id="PS00027">
    <property type="entry name" value="HOMEOBOX_1"/>
    <property type="match status" value="1"/>
</dbReference>
<evidence type="ECO:0000256" key="3">
    <source>
        <dbReference type="ARBA" id="ARBA00023155"/>
    </source>
</evidence>
<evidence type="ECO:0000256" key="8">
    <source>
        <dbReference type="SAM" id="MobiDB-lite"/>
    </source>
</evidence>
<evidence type="ECO:0000256" key="4">
    <source>
        <dbReference type="ARBA" id="ARBA00023242"/>
    </source>
</evidence>
<dbReference type="OrthoDB" id="6358449at2759"/>
<feature type="region of interest" description="Disordered" evidence="8">
    <location>
        <begin position="657"/>
        <end position="685"/>
    </location>
</feature>
<dbReference type="PANTHER" id="PTHR11636:SF89">
    <property type="entry name" value="POU DOMAIN PROTEIN 2, ISOFORM B-RELATED"/>
    <property type="match status" value="1"/>
</dbReference>
<evidence type="ECO:0000313" key="12">
    <source>
        <dbReference type="Proteomes" id="UP000580250"/>
    </source>
</evidence>
<feature type="compositionally biased region" description="Low complexity" evidence="8">
    <location>
        <begin position="582"/>
        <end position="593"/>
    </location>
</feature>
<dbReference type="GO" id="GO:0000981">
    <property type="term" value="F:DNA-binding transcription factor activity, RNA polymerase II-specific"/>
    <property type="evidence" value="ECO:0007669"/>
    <property type="project" value="InterPro"/>
</dbReference>
<protein>
    <recommendedName>
        <fullName evidence="7">POU domain protein</fullName>
    </recommendedName>
</protein>
<dbReference type="GO" id="GO:0005634">
    <property type="term" value="C:nucleus"/>
    <property type="evidence" value="ECO:0007669"/>
    <property type="project" value="UniProtKB-SubCell"/>
</dbReference>
<dbReference type="Pfam" id="PF00157">
    <property type="entry name" value="Pou"/>
    <property type="match status" value="1"/>
</dbReference>
<dbReference type="InterPro" id="IPR013847">
    <property type="entry name" value="POU"/>
</dbReference>
<keyword evidence="2 5" id="KW-0238">DNA-binding</keyword>
<dbReference type="PROSITE" id="PS50071">
    <property type="entry name" value="HOMEOBOX_2"/>
    <property type="match status" value="1"/>
</dbReference>
<dbReference type="GO" id="GO:0000978">
    <property type="term" value="F:RNA polymerase II cis-regulatory region sequence-specific DNA binding"/>
    <property type="evidence" value="ECO:0007669"/>
    <property type="project" value="TreeGrafter"/>
</dbReference>
<comment type="subcellular location">
    <subcellularLocation>
        <location evidence="1 5 6">Nucleus</location>
    </subcellularLocation>
</comment>
<keyword evidence="7" id="KW-0804">Transcription</keyword>
<organism evidence="11 12">
    <name type="scientific">Meloidogyne enterolobii</name>
    <name type="common">Root-knot nematode worm</name>
    <name type="synonym">Meloidogyne mayaguensis</name>
    <dbReference type="NCBI Taxonomy" id="390850"/>
    <lineage>
        <taxon>Eukaryota</taxon>
        <taxon>Metazoa</taxon>
        <taxon>Ecdysozoa</taxon>
        <taxon>Nematoda</taxon>
        <taxon>Chromadorea</taxon>
        <taxon>Rhabditida</taxon>
        <taxon>Tylenchina</taxon>
        <taxon>Tylenchomorpha</taxon>
        <taxon>Tylenchoidea</taxon>
        <taxon>Meloidogynidae</taxon>
        <taxon>Meloidogyninae</taxon>
        <taxon>Meloidogyne</taxon>
    </lineage>
</organism>
<evidence type="ECO:0000256" key="6">
    <source>
        <dbReference type="RuleBase" id="RU000682"/>
    </source>
</evidence>
<dbReference type="InterPro" id="IPR050255">
    <property type="entry name" value="POU_domain_TF"/>
</dbReference>
<feature type="DNA-binding region" description="Homeobox" evidence="5">
    <location>
        <begin position="596"/>
        <end position="661"/>
    </location>
</feature>
<feature type="region of interest" description="Disordered" evidence="8">
    <location>
        <begin position="399"/>
        <end position="449"/>
    </location>
</feature>